<keyword evidence="2" id="KW-0808">Transferase</keyword>
<feature type="domain" description="S-adenosylmethionine-dependent methyltransferase Rv2258c-like winged HTH" evidence="1">
    <location>
        <begin position="28"/>
        <end position="95"/>
    </location>
</feature>
<evidence type="ECO:0000313" key="2">
    <source>
        <dbReference type="EMBL" id="GID72515.1"/>
    </source>
</evidence>
<dbReference type="RefSeq" id="WP_203760466.1">
    <property type="nucleotide sequence ID" value="NZ_BAAABO010000025.1"/>
</dbReference>
<dbReference type="CDD" id="cd02440">
    <property type="entry name" value="AdoMet_MTases"/>
    <property type="match status" value="1"/>
</dbReference>
<proteinExistence type="predicted"/>
<dbReference type="Gene3D" id="3.40.50.150">
    <property type="entry name" value="Vaccinia Virus protein VP39"/>
    <property type="match status" value="1"/>
</dbReference>
<dbReference type="GO" id="GO:0032259">
    <property type="term" value="P:methylation"/>
    <property type="evidence" value="ECO:0007669"/>
    <property type="project" value="UniProtKB-KW"/>
</dbReference>
<keyword evidence="3" id="KW-1185">Reference proteome</keyword>
<dbReference type="InterPro" id="IPR036388">
    <property type="entry name" value="WH-like_DNA-bd_sf"/>
</dbReference>
<dbReference type="Proteomes" id="UP000609879">
    <property type="component" value="Unassembled WGS sequence"/>
</dbReference>
<dbReference type="SUPFAM" id="SSF46785">
    <property type="entry name" value="Winged helix' DNA-binding domain"/>
    <property type="match status" value="1"/>
</dbReference>
<dbReference type="InterPro" id="IPR036390">
    <property type="entry name" value="WH_DNA-bd_sf"/>
</dbReference>
<dbReference type="Gene3D" id="1.10.10.10">
    <property type="entry name" value="Winged helix-like DNA-binding domain superfamily/Winged helix DNA-binding domain"/>
    <property type="match status" value="1"/>
</dbReference>
<dbReference type="Pfam" id="PF13489">
    <property type="entry name" value="Methyltransf_23"/>
    <property type="match status" value="1"/>
</dbReference>
<evidence type="ECO:0000259" key="1">
    <source>
        <dbReference type="Pfam" id="PF21320"/>
    </source>
</evidence>
<keyword evidence="2" id="KW-0489">Methyltransferase</keyword>
<name>A0ABQ3XXT6_9ACTN</name>
<evidence type="ECO:0000313" key="3">
    <source>
        <dbReference type="Proteomes" id="UP000609879"/>
    </source>
</evidence>
<dbReference type="Pfam" id="PF21320">
    <property type="entry name" value="WHD_Rv2258c"/>
    <property type="match status" value="1"/>
</dbReference>
<dbReference type="SUPFAM" id="SSF53335">
    <property type="entry name" value="S-adenosyl-L-methionine-dependent methyltransferases"/>
    <property type="match status" value="1"/>
</dbReference>
<dbReference type="GO" id="GO:0008168">
    <property type="term" value="F:methyltransferase activity"/>
    <property type="evidence" value="ECO:0007669"/>
    <property type="project" value="UniProtKB-KW"/>
</dbReference>
<dbReference type="EMBL" id="BOMI01000017">
    <property type="protein sequence ID" value="GID72515.1"/>
    <property type="molecule type" value="Genomic_DNA"/>
</dbReference>
<dbReference type="PANTHER" id="PTHR45128:SF2">
    <property type="entry name" value="METHYLTRANSFERASE DOMAIN-CONTAINING PROTEIN"/>
    <property type="match status" value="1"/>
</dbReference>
<gene>
    <name evidence="2" type="ORF">Ade02nite_11560</name>
</gene>
<dbReference type="InterPro" id="IPR029063">
    <property type="entry name" value="SAM-dependent_MTases_sf"/>
</dbReference>
<organism evidence="2 3">
    <name type="scientific">Paractinoplanes deccanensis</name>
    <dbReference type="NCBI Taxonomy" id="113561"/>
    <lineage>
        <taxon>Bacteria</taxon>
        <taxon>Bacillati</taxon>
        <taxon>Actinomycetota</taxon>
        <taxon>Actinomycetes</taxon>
        <taxon>Micromonosporales</taxon>
        <taxon>Micromonosporaceae</taxon>
        <taxon>Paractinoplanes</taxon>
    </lineage>
</organism>
<accession>A0ABQ3XXT6</accession>
<comment type="caution">
    <text evidence="2">The sequence shown here is derived from an EMBL/GenBank/DDBJ whole genome shotgun (WGS) entry which is preliminary data.</text>
</comment>
<dbReference type="InterPro" id="IPR053173">
    <property type="entry name" value="SAM-binding_MTase"/>
</dbReference>
<dbReference type="InterPro" id="IPR048711">
    <property type="entry name" value="WHD_Rv2258c"/>
</dbReference>
<protein>
    <submittedName>
        <fullName evidence="2">SAM-dependent methyltransferase</fullName>
    </submittedName>
</protein>
<reference evidence="2 3" key="1">
    <citation type="submission" date="2021-01" db="EMBL/GenBank/DDBJ databases">
        <title>Whole genome shotgun sequence of Actinoplanes deccanensis NBRC 13994.</title>
        <authorList>
            <person name="Komaki H."/>
            <person name="Tamura T."/>
        </authorList>
    </citation>
    <scope>NUCLEOTIDE SEQUENCE [LARGE SCALE GENOMIC DNA]</scope>
    <source>
        <strain evidence="2 3">NBRC 13994</strain>
    </source>
</reference>
<sequence>MTDTQIDEARVEAFAGQLLTDFAGAGSTALTVIGDRLGLYRAMTGAGPVTPAKLAATTGLHPRLVTEWLRAQAVSGYVTSDGETFELPIEHALALSVVDSPAYVVGGGEIIAGYFLTLPRLEEAFRGDGGVPYADMPGCLHHGIERFFRTAYVNHLAQQWFPAVPGLVEKLENGARVADVGCGHGVATRLVATTWPASTVTGFDNHEASIVNARAALTDGVTFHVAEADQIGRHGPFDVVAFFDSLHDLGDPPAALRAAYDALAPGGILVAVEPWSVDDFTTVVGNPVARANYAASTALCTPGSLSQPGAYGLGTQGGPTARLELLAAAGFDNPVVAADTGFNLVLAAVKDDRP</sequence>
<dbReference type="PANTHER" id="PTHR45128">
    <property type="entry name" value="METHYLTRANSFERASE TYPE 11"/>
    <property type="match status" value="1"/>
</dbReference>